<proteinExistence type="predicted"/>
<feature type="non-terminal residue" evidence="1">
    <location>
        <position position="55"/>
    </location>
</feature>
<dbReference type="Proteomes" id="UP001233999">
    <property type="component" value="Unassembled WGS sequence"/>
</dbReference>
<dbReference type="EMBL" id="JASPKZ010002649">
    <property type="protein sequence ID" value="KAJ9595273.1"/>
    <property type="molecule type" value="Genomic_DNA"/>
</dbReference>
<gene>
    <name evidence="1" type="ORF">L9F63_027340</name>
</gene>
<reference evidence="1" key="1">
    <citation type="journal article" date="2023" name="IScience">
        <title>Live-bearing cockroach genome reveals convergent evolutionary mechanisms linked to viviparity in insects and beyond.</title>
        <authorList>
            <person name="Fouks B."/>
            <person name="Harrison M.C."/>
            <person name="Mikhailova A.A."/>
            <person name="Marchal E."/>
            <person name="English S."/>
            <person name="Carruthers M."/>
            <person name="Jennings E.C."/>
            <person name="Chiamaka E.L."/>
            <person name="Frigard R.A."/>
            <person name="Pippel M."/>
            <person name="Attardo G.M."/>
            <person name="Benoit J.B."/>
            <person name="Bornberg-Bauer E."/>
            <person name="Tobe S.S."/>
        </authorList>
    </citation>
    <scope>NUCLEOTIDE SEQUENCE</scope>
    <source>
        <strain evidence="1">Stay&amp;Tobe</strain>
    </source>
</reference>
<dbReference type="AlphaFoldDB" id="A0AAD8EM33"/>
<feature type="non-terminal residue" evidence="1">
    <location>
        <position position="1"/>
    </location>
</feature>
<evidence type="ECO:0000313" key="2">
    <source>
        <dbReference type="Proteomes" id="UP001233999"/>
    </source>
</evidence>
<evidence type="ECO:0000313" key="1">
    <source>
        <dbReference type="EMBL" id="KAJ9595273.1"/>
    </source>
</evidence>
<reference evidence="1" key="2">
    <citation type="submission" date="2023-05" db="EMBL/GenBank/DDBJ databases">
        <authorList>
            <person name="Fouks B."/>
        </authorList>
    </citation>
    <scope>NUCLEOTIDE SEQUENCE</scope>
    <source>
        <strain evidence="1">Stay&amp;Tobe</strain>
        <tissue evidence="1">Testes</tissue>
    </source>
</reference>
<keyword evidence="2" id="KW-1185">Reference proteome</keyword>
<organism evidence="1 2">
    <name type="scientific">Diploptera punctata</name>
    <name type="common">Pacific beetle cockroach</name>
    <dbReference type="NCBI Taxonomy" id="6984"/>
    <lineage>
        <taxon>Eukaryota</taxon>
        <taxon>Metazoa</taxon>
        <taxon>Ecdysozoa</taxon>
        <taxon>Arthropoda</taxon>
        <taxon>Hexapoda</taxon>
        <taxon>Insecta</taxon>
        <taxon>Pterygota</taxon>
        <taxon>Neoptera</taxon>
        <taxon>Polyneoptera</taxon>
        <taxon>Dictyoptera</taxon>
        <taxon>Blattodea</taxon>
        <taxon>Blaberoidea</taxon>
        <taxon>Blaberidae</taxon>
        <taxon>Diplopterinae</taxon>
        <taxon>Diploptera</taxon>
    </lineage>
</organism>
<accession>A0AAD8EM33</accession>
<sequence length="55" mass="6148">DLDYISLGLSLCIPSTCKPEDLQYGLSFINKNLTVSPLLCHTQDEPPLQTIEWIA</sequence>
<comment type="caution">
    <text evidence="1">The sequence shown here is derived from an EMBL/GenBank/DDBJ whole genome shotgun (WGS) entry which is preliminary data.</text>
</comment>
<protein>
    <submittedName>
        <fullName evidence="1">Uncharacterized protein</fullName>
    </submittedName>
</protein>
<name>A0AAD8EM33_DIPPU</name>